<reference evidence="1 2" key="1">
    <citation type="submission" date="2013-08" db="EMBL/GenBank/DDBJ databases">
        <title>Gluconobacter thailandicus NBRC 3257 whole genome sequence.</title>
        <authorList>
            <person name="Matsutani M."/>
            <person name="Yakushi T."/>
            <person name="Matsushita K."/>
        </authorList>
    </citation>
    <scope>NUCLEOTIDE SEQUENCE [LARGE SCALE GENOMIC DNA]</scope>
    <source>
        <strain evidence="1 2">NBRC 3257</strain>
    </source>
</reference>
<evidence type="ECO:0000313" key="2">
    <source>
        <dbReference type="Proteomes" id="UP000018209"/>
    </source>
</evidence>
<gene>
    <name evidence="1" type="ORF">NBRC3257_0296</name>
</gene>
<organism evidence="1 2">
    <name type="scientific">Gluconobacter thailandicus NBRC 3257</name>
    <dbReference type="NCBI Taxonomy" id="1381097"/>
    <lineage>
        <taxon>Bacteria</taxon>
        <taxon>Pseudomonadati</taxon>
        <taxon>Pseudomonadota</taxon>
        <taxon>Alphaproteobacteria</taxon>
        <taxon>Acetobacterales</taxon>
        <taxon>Acetobacteraceae</taxon>
        <taxon>Gluconobacter</taxon>
    </lineage>
</organism>
<evidence type="ECO:0000313" key="1">
    <source>
        <dbReference type="EMBL" id="GAD25297.1"/>
    </source>
</evidence>
<name>A0ABQ0ISX4_GLUTH</name>
<dbReference type="EMBL" id="BASM01000003">
    <property type="protein sequence ID" value="GAD25297.1"/>
    <property type="molecule type" value="Genomic_DNA"/>
</dbReference>
<dbReference type="Proteomes" id="UP000018209">
    <property type="component" value="Unassembled WGS sequence"/>
</dbReference>
<accession>A0ABQ0ISX4</accession>
<comment type="caution">
    <text evidence="1">The sequence shown here is derived from an EMBL/GenBank/DDBJ whole genome shotgun (WGS) entry which is preliminary data.</text>
</comment>
<keyword evidence="2" id="KW-1185">Reference proteome</keyword>
<protein>
    <submittedName>
        <fullName evidence="1">Uncharacterized protein</fullName>
    </submittedName>
</protein>
<proteinExistence type="predicted"/>
<sequence>MQIRKNWPLLGLVVNRSLLNILEIYIPLTIQIVSSRIHRKHNQCIEGK</sequence>